<dbReference type="InterPro" id="IPR009061">
    <property type="entry name" value="DNA-bd_dom_put_sf"/>
</dbReference>
<reference evidence="1 2" key="1">
    <citation type="journal article" date="2023" name="Front. Microbiol.">
        <title>Phylogeography and host specificity of Pasteurellaceae pathogenic to sea-farmed fish in the north-east Atlantic.</title>
        <authorList>
            <person name="Gulla S."/>
            <person name="Colquhoun D.J."/>
            <person name="Olsen A.B."/>
            <person name="Spilsberg B."/>
            <person name="Lagesen K."/>
            <person name="Aakesson C.P."/>
            <person name="Strom S."/>
            <person name="Manji F."/>
            <person name="Birkbeck T.H."/>
            <person name="Nilsen H.K."/>
        </authorList>
    </citation>
    <scope>NUCLEOTIDE SEQUENCE [LARGE SCALE GENOMIC DNA]</scope>
    <source>
        <strain evidence="1 2">NVIB3131</strain>
    </source>
</reference>
<dbReference type="RefSeq" id="WP_306350733.1">
    <property type="nucleotide sequence ID" value="NZ_JASAWV010000002.1"/>
</dbReference>
<dbReference type="Pfam" id="PF05930">
    <property type="entry name" value="Phage_AlpA"/>
    <property type="match status" value="1"/>
</dbReference>
<proteinExistence type="predicted"/>
<dbReference type="EMBL" id="JASAXT010000002">
    <property type="protein sequence ID" value="MDP8147669.1"/>
    <property type="molecule type" value="Genomic_DNA"/>
</dbReference>
<sequence>MEQQNTIQKQLLTLDEVVAMTGFSSSTIYKYMGEGKFPKPKKYSTRNVRWRLTDVQNHINA</sequence>
<protein>
    <submittedName>
        <fullName evidence="1">AlpA family phage regulatory protein</fullName>
    </submittedName>
</protein>
<organism evidence="1 2">
    <name type="scientific">Phocoenobacter atlanticus subsp. atlanticus</name>
    <dbReference type="NCBI Taxonomy" id="3061285"/>
    <lineage>
        <taxon>Bacteria</taxon>
        <taxon>Pseudomonadati</taxon>
        <taxon>Pseudomonadota</taxon>
        <taxon>Gammaproteobacteria</taxon>
        <taxon>Pasteurellales</taxon>
        <taxon>Pasteurellaceae</taxon>
        <taxon>Phocoenobacter</taxon>
        <taxon>Phocoenobacter atlanticus</taxon>
    </lineage>
</organism>
<keyword evidence="2" id="KW-1185">Reference proteome</keyword>
<accession>A0AAW8CH19</accession>
<dbReference type="AlphaFoldDB" id="A0AAW8CH19"/>
<dbReference type="SUPFAM" id="SSF46955">
    <property type="entry name" value="Putative DNA-binding domain"/>
    <property type="match status" value="1"/>
</dbReference>
<comment type="caution">
    <text evidence="1">The sequence shown here is derived from an EMBL/GenBank/DDBJ whole genome shotgun (WGS) entry which is preliminary data.</text>
</comment>
<evidence type="ECO:0000313" key="1">
    <source>
        <dbReference type="EMBL" id="MDP8147669.1"/>
    </source>
</evidence>
<dbReference type="InterPro" id="IPR010260">
    <property type="entry name" value="AlpA"/>
</dbReference>
<dbReference type="Gene3D" id="1.10.238.160">
    <property type="match status" value="1"/>
</dbReference>
<name>A0AAW8CH19_9PAST</name>
<gene>
    <name evidence="1" type="ORF">QJU57_01075</name>
</gene>
<evidence type="ECO:0000313" key="2">
    <source>
        <dbReference type="Proteomes" id="UP001226020"/>
    </source>
</evidence>
<dbReference type="Proteomes" id="UP001226020">
    <property type="component" value="Unassembled WGS sequence"/>
</dbReference>